<feature type="coiled-coil region" evidence="1">
    <location>
        <begin position="652"/>
        <end position="806"/>
    </location>
</feature>
<organism evidence="3 4">
    <name type="scientific">Stylonychia lemnae</name>
    <name type="common">Ciliate</name>
    <dbReference type="NCBI Taxonomy" id="5949"/>
    <lineage>
        <taxon>Eukaryota</taxon>
        <taxon>Sar</taxon>
        <taxon>Alveolata</taxon>
        <taxon>Ciliophora</taxon>
        <taxon>Intramacronucleata</taxon>
        <taxon>Spirotrichea</taxon>
        <taxon>Stichotrichia</taxon>
        <taxon>Sporadotrichida</taxon>
        <taxon>Oxytrichidae</taxon>
        <taxon>Stylonychinae</taxon>
        <taxon>Stylonychia</taxon>
    </lineage>
</organism>
<name>A0A078A6L0_STYLE</name>
<gene>
    <name evidence="3" type="primary">Contig897.g974</name>
    <name evidence="3" type="ORF">STYLEM_6191</name>
</gene>
<feature type="compositionally biased region" description="Basic and acidic residues" evidence="2">
    <location>
        <begin position="33"/>
        <end position="42"/>
    </location>
</feature>
<dbReference type="InParanoid" id="A0A078A6L0"/>
<feature type="coiled-coil region" evidence="1">
    <location>
        <begin position="857"/>
        <end position="1155"/>
    </location>
</feature>
<feature type="region of interest" description="Disordered" evidence="2">
    <location>
        <begin position="1"/>
        <end position="50"/>
    </location>
</feature>
<proteinExistence type="predicted"/>
<evidence type="ECO:0000313" key="3">
    <source>
        <dbReference type="EMBL" id="CDW77232.1"/>
    </source>
</evidence>
<evidence type="ECO:0000256" key="2">
    <source>
        <dbReference type="SAM" id="MobiDB-lite"/>
    </source>
</evidence>
<reference evidence="3 4" key="1">
    <citation type="submission" date="2014-06" db="EMBL/GenBank/DDBJ databases">
        <authorList>
            <person name="Swart Estienne"/>
        </authorList>
    </citation>
    <scope>NUCLEOTIDE SEQUENCE [LARGE SCALE GENOMIC DNA]</scope>
    <source>
        <strain evidence="3 4">130c</strain>
    </source>
</reference>
<dbReference type="AlphaFoldDB" id="A0A078A6L0"/>
<dbReference type="Proteomes" id="UP000039865">
    <property type="component" value="Unassembled WGS sequence"/>
</dbReference>
<keyword evidence="1" id="KW-0175">Coiled coil</keyword>
<keyword evidence="4" id="KW-1185">Reference proteome</keyword>
<protein>
    <submittedName>
        <fullName evidence="3">Uncharacterized protein</fullName>
    </submittedName>
</protein>
<evidence type="ECO:0000313" key="4">
    <source>
        <dbReference type="Proteomes" id="UP000039865"/>
    </source>
</evidence>
<dbReference type="OMA" id="SANDILM"/>
<sequence length="1171" mass="140206">MRASHDQSMISNQSTISAKKPPRANLKIKQAVKKQEVKDKENSGATHNFEQKKLNTSYSCKAILKMNTNKNQIINDTEGDEQNEDITVDQSYNESPMSSTQKKHALNQMKLRTQMNTLRRYNNSTLSHNNVNRVIESDDDNSPTIYQPKHDDENTIISDNNPHMSSFDSQQSQMLGPDNSKRVTQEWERKFVNISMLLKEKSKRRKLSKLYSEQTNTNEMLRDENDNLQSQQRALIRLLQEKDNKLKQVGNFSSAPRQQSVERFIQRFSREIDDEEDISERNIVLRRLVLRKFKDMQDWFHRWRRESLILIAIDKIEEERQEIVKRLVSRSFNYIGQIAQRCRQRVVGASFRKIIDYKGKRTQGDYQKIMALNSMTFVLDKNVQRNKNHAWRQICQYKSKKHDEQQLQIQNQTFIQDQQLMQQKASFKLVKIYKKQLFKNKQNSFNLWKDDLQGLKQMRKLIINKKMKTIKQALLKWHKISIKYTAKLKQDEAQKSIKRISDISKRYISLNTLFNIKLRQVNQTKSRYFIIWNQSLTQNHLTDMLQQSRYEQQTISKTIPAAQILTTIMNKSSERLNKRLFLEKLMSIKLKSKEKQVKISSIIQSLSVIFQGKMKLKLNAYFQRFKTINMQRTFDLEKAKHFKNFQYQLFTFKQSFEELQQANDSLSQQNEQLTSMISKQLDEQYQEQIDKLKSDLKSKTNDYIESRREIDILKLNLQKQQNENYQLQEDIIEFKERFPLLQREKEVLDDKIKSLMNQRKEFEDFQLENMNLKSELQSKMQQMEQMQQYIKQLESSNQKTNSKQEQLMAVLKDEKSQLIGQLEQSANDILMLRKNYDIQVNQNVMKNEEMRMKDEYMHGMEEKMRNMEQQYINLQDQFRQKMNVVQQEFEKLMESRGKQVNQDEMNRMKQQYDQKVQKLIQDMQDKEQQLDKMRSQNAEITRELVEVTNESGSAKNEARILRDKLNKAKLDLQRLEEALNHKELQLNDIKSDQQSVISKTKNDQLRQIDQMRADIHRLQREKDSIEQQLKEQLVLYDNQLKYHSEEKTKLHTQINNYRDENENLKKQYFNLDKKLHSEQSKYEDDMDRLTGVYQQLQKKHSEAKQQIKQCEKDLGSYQIILEKLDATVKDLQHKSQNAQQERDRAVDENRQIRQRYSKIIGTEKFLQDFPN</sequence>
<evidence type="ECO:0000256" key="1">
    <source>
        <dbReference type="SAM" id="Coils"/>
    </source>
</evidence>
<dbReference type="EMBL" id="CCKQ01005957">
    <property type="protein sequence ID" value="CDW77232.1"/>
    <property type="molecule type" value="Genomic_DNA"/>
</dbReference>
<feature type="coiled-coil region" evidence="1">
    <location>
        <begin position="211"/>
        <end position="248"/>
    </location>
</feature>
<accession>A0A078A6L0</accession>
<dbReference type="OrthoDB" id="10659839at2759"/>
<feature type="compositionally biased region" description="Polar residues" evidence="2">
    <location>
        <begin position="1"/>
        <end position="17"/>
    </location>
</feature>